<protein>
    <recommendedName>
        <fullName evidence="4">Activin types I and II receptor domain-containing protein</fullName>
    </recommendedName>
</protein>
<dbReference type="AlphaFoldDB" id="A0A2A2JAQ4"/>
<feature type="signal peptide" evidence="1">
    <location>
        <begin position="1"/>
        <end position="21"/>
    </location>
</feature>
<accession>A0A2A2JAQ4</accession>
<feature type="chain" id="PRO_5012245922" description="Activin types I and II receptor domain-containing protein" evidence="1">
    <location>
        <begin position="22"/>
        <end position="124"/>
    </location>
</feature>
<keyword evidence="1" id="KW-0732">Signal</keyword>
<proteinExistence type="predicted"/>
<dbReference type="Proteomes" id="UP000218231">
    <property type="component" value="Unassembled WGS sequence"/>
</dbReference>
<sequence>MRITNIQIFLSMITLPMIVSAITCYDGSKAPIKGNTTTNFIRMECDEGMQYCFESYNANFSIVTASCQNLNTESKMLDVCKMPGMCDTRDTLDITICCCNTDLCNLQSFLVPTGPTKLRTRDRN</sequence>
<dbReference type="InterPro" id="IPR045860">
    <property type="entry name" value="Snake_toxin-like_sf"/>
</dbReference>
<evidence type="ECO:0000256" key="1">
    <source>
        <dbReference type="SAM" id="SignalP"/>
    </source>
</evidence>
<organism evidence="2 3">
    <name type="scientific">Diploscapter pachys</name>
    <dbReference type="NCBI Taxonomy" id="2018661"/>
    <lineage>
        <taxon>Eukaryota</taxon>
        <taxon>Metazoa</taxon>
        <taxon>Ecdysozoa</taxon>
        <taxon>Nematoda</taxon>
        <taxon>Chromadorea</taxon>
        <taxon>Rhabditida</taxon>
        <taxon>Rhabditina</taxon>
        <taxon>Rhabditomorpha</taxon>
        <taxon>Rhabditoidea</taxon>
        <taxon>Rhabditidae</taxon>
        <taxon>Diploscapter</taxon>
    </lineage>
</organism>
<reference evidence="2 3" key="1">
    <citation type="journal article" date="2017" name="Curr. Biol.">
        <title>Genome architecture and evolution of a unichromosomal asexual nematode.</title>
        <authorList>
            <person name="Fradin H."/>
            <person name="Zegar C."/>
            <person name="Gutwein M."/>
            <person name="Lucas J."/>
            <person name="Kovtun M."/>
            <person name="Corcoran D."/>
            <person name="Baugh L.R."/>
            <person name="Kiontke K."/>
            <person name="Gunsalus K."/>
            <person name="Fitch D.H."/>
            <person name="Piano F."/>
        </authorList>
    </citation>
    <scope>NUCLEOTIDE SEQUENCE [LARGE SCALE GENOMIC DNA]</scope>
    <source>
        <strain evidence="2">PF1309</strain>
    </source>
</reference>
<dbReference type="PANTHER" id="PTHR34721:SF10">
    <property type="entry name" value="ACTIVIN TYPES I AND II RECEPTOR DOMAIN-CONTAINING PROTEIN-RELATED"/>
    <property type="match status" value="1"/>
</dbReference>
<dbReference type="SUPFAM" id="SSF57302">
    <property type="entry name" value="Snake toxin-like"/>
    <property type="match status" value="1"/>
</dbReference>
<dbReference type="EMBL" id="LIAE01010566">
    <property type="protein sequence ID" value="PAV58691.1"/>
    <property type="molecule type" value="Genomic_DNA"/>
</dbReference>
<dbReference type="OrthoDB" id="5783328at2759"/>
<keyword evidence="3" id="KW-1185">Reference proteome</keyword>
<name>A0A2A2JAQ4_9BILA</name>
<comment type="caution">
    <text evidence="2">The sequence shown here is derived from an EMBL/GenBank/DDBJ whole genome shotgun (WGS) entry which is preliminary data.</text>
</comment>
<gene>
    <name evidence="2" type="ORF">WR25_10073</name>
</gene>
<dbReference type="PANTHER" id="PTHR34721">
    <property type="entry name" value="PROTEIN CBG09734"/>
    <property type="match status" value="1"/>
</dbReference>
<evidence type="ECO:0008006" key="4">
    <source>
        <dbReference type="Google" id="ProtNLM"/>
    </source>
</evidence>
<evidence type="ECO:0000313" key="2">
    <source>
        <dbReference type="EMBL" id="PAV58691.1"/>
    </source>
</evidence>
<evidence type="ECO:0000313" key="3">
    <source>
        <dbReference type="Proteomes" id="UP000218231"/>
    </source>
</evidence>